<reference evidence="2" key="1">
    <citation type="submission" date="2021-06" db="EMBL/GenBank/DDBJ databases">
        <title>Comparative genomics, transcriptomics and evolutionary studies reveal genomic signatures of adaptation to plant cell wall in hemibiotrophic fungi.</title>
        <authorList>
            <consortium name="DOE Joint Genome Institute"/>
            <person name="Baroncelli R."/>
            <person name="Diaz J.F."/>
            <person name="Benocci T."/>
            <person name="Peng M."/>
            <person name="Battaglia E."/>
            <person name="Haridas S."/>
            <person name="Andreopoulos W."/>
            <person name="Labutti K."/>
            <person name="Pangilinan J."/>
            <person name="Floch G.L."/>
            <person name="Makela M.R."/>
            <person name="Henrissat B."/>
            <person name="Grigoriev I.V."/>
            <person name="Crouch J.A."/>
            <person name="De Vries R.P."/>
            <person name="Sukno S.A."/>
            <person name="Thon M.R."/>
        </authorList>
    </citation>
    <scope>NUCLEOTIDE SEQUENCE</scope>
    <source>
        <strain evidence="2">MAFF235873</strain>
    </source>
</reference>
<dbReference type="EMBL" id="MU842855">
    <property type="protein sequence ID" value="KAK2030077.1"/>
    <property type="molecule type" value="Genomic_DNA"/>
</dbReference>
<protein>
    <submittedName>
        <fullName evidence="2">Uncharacterized protein</fullName>
    </submittedName>
</protein>
<feature type="compositionally biased region" description="Basic and acidic residues" evidence="1">
    <location>
        <begin position="148"/>
        <end position="165"/>
    </location>
</feature>
<dbReference type="AlphaFoldDB" id="A0AAD9HKQ3"/>
<accession>A0AAD9HKQ3</accession>
<comment type="caution">
    <text evidence="2">The sequence shown here is derived from an EMBL/GenBank/DDBJ whole genome shotgun (WGS) entry which is preliminary data.</text>
</comment>
<dbReference type="Proteomes" id="UP001232148">
    <property type="component" value="Unassembled WGS sequence"/>
</dbReference>
<keyword evidence="3" id="KW-1185">Reference proteome</keyword>
<evidence type="ECO:0000313" key="3">
    <source>
        <dbReference type="Proteomes" id="UP001232148"/>
    </source>
</evidence>
<sequence>MRADFPTLCFNVQWMRPSCSLVEIDSSSADGTSTRHTKFFASAGSWSLSSVRICNQGLTATGSTALAPENERVLQGKVALKAEARLYLGEKEGEAPYNMGNIIGQDSLFTVEYGGETRETRQPEFGEDMEVEPIEISKTAVTCPTKQTPRDPGKRGRQDTYDCRSGEACTRGSRTGPTLESSVVAFFP</sequence>
<name>A0AAD9HKQ3_9PEZI</name>
<proteinExistence type="predicted"/>
<evidence type="ECO:0000256" key="1">
    <source>
        <dbReference type="SAM" id="MobiDB-lite"/>
    </source>
</evidence>
<evidence type="ECO:0000313" key="2">
    <source>
        <dbReference type="EMBL" id="KAK2030077.1"/>
    </source>
</evidence>
<gene>
    <name evidence="2" type="ORF">LX32DRAFT_651772</name>
</gene>
<organism evidence="2 3">
    <name type="scientific">Colletotrichum zoysiae</name>
    <dbReference type="NCBI Taxonomy" id="1216348"/>
    <lineage>
        <taxon>Eukaryota</taxon>
        <taxon>Fungi</taxon>
        <taxon>Dikarya</taxon>
        <taxon>Ascomycota</taxon>
        <taxon>Pezizomycotina</taxon>
        <taxon>Sordariomycetes</taxon>
        <taxon>Hypocreomycetidae</taxon>
        <taxon>Glomerellales</taxon>
        <taxon>Glomerellaceae</taxon>
        <taxon>Colletotrichum</taxon>
        <taxon>Colletotrichum graminicola species complex</taxon>
    </lineage>
</organism>
<feature type="region of interest" description="Disordered" evidence="1">
    <location>
        <begin position="143"/>
        <end position="177"/>
    </location>
</feature>